<comment type="similarity">
    <text evidence="1">Belongs to the cytochrome P450 family.</text>
</comment>
<dbReference type="EMBL" id="DS499594">
    <property type="protein sequence ID" value="EDP55313.1"/>
    <property type="molecule type" value="Genomic_DNA"/>
</dbReference>
<dbReference type="PhylomeDB" id="B0XMF1"/>
<reference evidence="5 6" key="1">
    <citation type="journal article" date="2008" name="PLoS Genet.">
        <title>Genomic islands in the pathogenic filamentous fungus Aspergillus fumigatus.</title>
        <authorList>
            <person name="Fedorova N.D."/>
            <person name="Khaldi N."/>
            <person name="Joardar V.S."/>
            <person name="Maiti R."/>
            <person name="Amedeo P."/>
            <person name="Anderson M.J."/>
            <person name="Crabtree J."/>
            <person name="Silva J.C."/>
            <person name="Badger J.H."/>
            <person name="Albarraq A."/>
            <person name="Angiuoli S."/>
            <person name="Bussey H."/>
            <person name="Bowyer P."/>
            <person name="Cotty P.J."/>
            <person name="Dyer P.S."/>
            <person name="Egan A."/>
            <person name="Galens K."/>
            <person name="Fraser-Liggett C.M."/>
            <person name="Haas B.J."/>
            <person name="Inman J.M."/>
            <person name="Kent R."/>
            <person name="Lemieux S."/>
            <person name="Malavazi I."/>
            <person name="Orvis J."/>
            <person name="Roemer T."/>
            <person name="Ronning C.M."/>
            <person name="Sundaram J.P."/>
            <person name="Sutton G."/>
            <person name="Turner G."/>
            <person name="Venter J.C."/>
            <person name="White O.R."/>
            <person name="Whitty B.R."/>
            <person name="Youngman P."/>
            <person name="Wolfe K.H."/>
            <person name="Goldman G.H."/>
            <person name="Wortman J.R."/>
            <person name="Jiang B."/>
            <person name="Denning D.W."/>
            <person name="Nierman W.C."/>
        </authorList>
    </citation>
    <scope>NUCLEOTIDE SEQUENCE [LARGE SCALE GENOMIC DNA]</scope>
    <source>
        <strain evidence="6">CBS 144.89 / FGSC A1163 / CEA10</strain>
    </source>
</reference>
<evidence type="ECO:0000256" key="4">
    <source>
        <dbReference type="ARBA" id="ARBA00023004"/>
    </source>
</evidence>
<evidence type="ECO:0000256" key="3">
    <source>
        <dbReference type="ARBA" id="ARBA00023002"/>
    </source>
</evidence>
<keyword evidence="3" id="KW-0560">Oxidoreductase</keyword>
<keyword evidence="5" id="KW-0503">Monooxygenase</keyword>
<evidence type="ECO:0000256" key="2">
    <source>
        <dbReference type="ARBA" id="ARBA00022723"/>
    </source>
</evidence>
<dbReference type="VEuPathDB" id="FungiDB:AFUB_000030"/>
<keyword evidence="2" id="KW-0479">Metal-binding</keyword>
<dbReference type="InterPro" id="IPR036396">
    <property type="entry name" value="Cyt_P450_sf"/>
</dbReference>
<dbReference type="Pfam" id="PF00067">
    <property type="entry name" value="p450"/>
    <property type="match status" value="1"/>
</dbReference>
<dbReference type="InterPro" id="IPR050364">
    <property type="entry name" value="Cytochrome_P450_fung"/>
</dbReference>
<dbReference type="GO" id="GO:0004497">
    <property type="term" value="F:monooxygenase activity"/>
    <property type="evidence" value="ECO:0007669"/>
    <property type="project" value="UniProtKB-KW"/>
</dbReference>
<keyword evidence="6" id="KW-1185">Reference proteome</keyword>
<dbReference type="PANTHER" id="PTHR46300:SF11">
    <property type="entry name" value="OXIDOREDUCTASE, PUTATIVE-RELATED"/>
    <property type="match status" value="1"/>
</dbReference>
<protein>
    <submittedName>
        <fullName evidence="5">Cytochrome P450 monooxygenase, putative</fullName>
    </submittedName>
</protein>
<organism evidence="5 6">
    <name type="scientific">Aspergillus fumigatus (strain CBS 144.89 / FGSC A1163 / CEA10)</name>
    <name type="common">Neosartorya fumigata</name>
    <dbReference type="NCBI Taxonomy" id="451804"/>
    <lineage>
        <taxon>Eukaryota</taxon>
        <taxon>Fungi</taxon>
        <taxon>Dikarya</taxon>
        <taxon>Ascomycota</taxon>
        <taxon>Pezizomycotina</taxon>
        <taxon>Eurotiomycetes</taxon>
        <taxon>Eurotiomycetidae</taxon>
        <taxon>Eurotiales</taxon>
        <taxon>Aspergillaceae</taxon>
        <taxon>Aspergillus</taxon>
        <taxon>Aspergillus subgen. Fumigati</taxon>
    </lineage>
</organism>
<dbReference type="GO" id="GO:0016705">
    <property type="term" value="F:oxidoreductase activity, acting on paired donors, with incorporation or reduction of molecular oxygen"/>
    <property type="evidence" value="ECO:0007669"/>
    <property type="project" value="InterPro"/>
</dbReference>
<evidence type="ECO:0000313" key="5">
    <source>
        <dbReference type="EMBL" id="EDP55313.1"/>
    </source>
</evidence>
<evidence type="ECO:0000256" key="1">
    <source>
        <dbReference type="ARBA" id="ARBA00010617"/>
    </source>
</evidence>
<keyword evidence="4" id="KW-0408">Iron</keyword>
<evidence type="ECO:0000313" key="6">
    <source>
        <dbReference type="Proteomes" id="UP000001699"/>
    </source>
</evidence>
<dbReference type="GO" id="GO:0020037">
    <property type="term" value="F:heme binding"/>
    <property type="evidence" value="ECO:0007669"/>
    <property type="project" value="InterPro"/>
</dbReference>
<dbReference type="HOGENOM" id="CLU_1758399_0_0_1"/>
<proteinExistence type="inferred from homology"/>
<dbReference type="InterPro" id="IPR001128">
    <property type="entry name" value="Cyt_P450"/>
</dbReference>
<dbReference type="GO" id="GO:0005506">
    <property type="term" value="F:iron ion binding"/>
    <property type="evidence" value="ECO:0007669"/>
    <property type="project" value="InterPro"/>
</dbReference>
<name>B0XMF1_ASPFC</name>
<gene>
    <name evidence="5" type="ORF">AFUB_000030</name>
</gene>
<sequence length="148" mass="17109">MPVLDPINHNDLFYKDFFIPRCSNIAVCAYVPHYDERRIESPNEFRPERYLNHTLKSAAYANQGDPNLRDHFSFGHGRRICSGIHAENSIFIVLARLLWAFEIRPSFNTDGSEEAVDVSEPSSRTCSISSRSVTRHASFLEARNMRRY</sequence>
<accession>B0XMF1</accession>
<dbReference type="Gene3D" id="1.10.630.10">
    <property type="entry name" value="Cytochrome P450"/>
    <property type="match status" value="1"/>
</dbReference>
<dbReference type="SUPFAM" id="SSF48264">
    <property type="entry name" value="Cytochrome P450"/>
    <property type="match status" value="1"/>
</dbReference>
<dbReference type="AlphaFoldDB" id="B0XMF1"/>
<dbReference type="PANTHER" id="PTHR46300">
    <property type="entry name" value="P450, PUTATIVE (EUROFUNG)-RELATED-RELATED"/>
    <property type="match status" value="1"/>
</dbReference>
<dbReference type="Proteomes" id="UP000001699">
    <property type="component" value="Unassembled WGS sequence"/>
</dbReference>